<dbReference type="NCBIfam" id="NF011397">
    <property type="entry name" value="PRK14822.1"/>
    <property type="match status" value="1"/>
</dbReference>
<accession>A0AAJ2NP40</accession>
<dbReference type="PANTHER" id="PTHR11067:SF9">
    <property type="entry name" value="INOSINE TRIPHOSPHATE PYROPHOSPHATASE"/>
    <property type="match status" value="1"/>
</dbReference>
<dbReference type="Proteomes" id="UP001285636">
    <property type="component" value="Unassembled WGS sequence"/>
</dbReference>
<dbReference type="GO" id="GO:0017111">
    <property type="term" value="F:ribonucleoside triphosphate phosphatase activity"/>
    <property type="evidence" value="ECO:0007669"/>
    <property type="project" value="InterPro"/>
</dbReference>
<comment type="cofactor">
    <cofactor evidence="10">
        <name>Mg(2+)</name>
        <dbReference type="ChEBI" id="CHEBI:18420"/>
    </cofactor>
    <text evidence="10">Binds 1 Mg(2+) ion per subunit.</text>
</comment>
<dbReference type="InterPro" id="IPR029001">
    <property type="entry name" value="ITPase-like_fam"/>
</dbReference>
<dbReference type="HAMAP" id="MF_01405">
    <property type="entry name" value="Non_canon_purine_NTPase"/>
    <property type="match status" value="1"/>
</dbReference>
<keyword evidence="3 10" id="KW-0479">Metal-binding</keyword>
<evidence type="ECO:0000256" key="10">
    <source>
        <dbReference type="HAMAP-Rule" id="MF_01405"/>
    </source>
</evidence>
<evidence type="ECO:0000256" key="2">
    <source>
        <dbReference type="ARBA" id="ARBA00011738"/>
    </source>
</evidence>
<dbReference type="GO" id="GO:0009117">
    <property type="term" value="P:nucleotide metabolic process"/>
    <property type="evidence" value="ECO:0007669"/>
    <property type="project" value="UniProtKB-KW"/>
</dbReference>
<evidence type="ECO:0000256" key="1">
    <source>
        <dbReference type="ARBA" id="ARBA00008023"/>
    </source>
</evidence>
<reference evidence="12" key="1">
    <citation type="submission" date="2023-10" db="EMBL/GenBank/DDBJ databases">
        <title>Screening of Alkalihalophilus pseudofirmusBZ-TG-HK211 and Its Alleviation of Salt Stress on Rapeseed Growth.</title>
        <authorList>
            <person name="Zhao B."/>
            <person name="Guo T."/>
        </authorList>
    </citation>
    <scope>NUCLEOTIDE SEQUENCE</scope>
    <source>
        <strain evidence="12">BZ-TG-HK211</strain>
    </source>
</reference>
<evidence type="ECO:0000256" key="5">
    <source>
        <dbReference type="ARBA" id="ARBA00022801"/>
    </source>
</evidence>
<feature type="binding site" evidence="10">
    <location>
        <position position="177"/>
    </location>
    <ligand>
        <name>substrate</name>
    </ligand>
</feature>
<feature type="binding site" evidence="10">
    <location>
        <position position="42"/>
    </location>
    <ligand>
        <name>Mg(2+)</name>
        <dbReference type="ChEBI" id="CHEBI:18420"/>
    </ligand>
</feature>
<name>A0AAJ2NP40_ALKPS</name>
<sequence>MKNQIIIATKNKGKVREFEQMFAHDGYQVTSLLEYDEIPDIEETGKTFAENAALKAETLAKALNQKVIADDSGLVIDALDGRPGVYSARYAGEEKSDKANNEKVLNEMKDIPSEDRTARFVCTIAVASPGEPTYVVEGTCEGIIALEPAGANGFGYDPIMFLPGFNKTMAQLSAQEKNQISHRAKALEKLMKQWK</sequence>
<feature type="binding site" evidence="10">
    <location>
        <begin position="154"/>
        <end position="157"/>
    </location>
    <ligand>
        <name>substrate</name>
    </ligand>
</feature>
<comment type="catalytic activity">
    <reaction evidence="10">
        <text>ITP + H2O = IMP + diphosphate + H(+)</text>
        <dbReference type="Rhea" id="RHEA:29399"/>
        <dbReference type="ChEBI" id="CHEBI:15377"/>
        <dbReference type="ChEBI" id="CHEBI:15378"/>
        <dbReference type="ChEBI" id="CHEBI:33019"/>
        <dbReference type="ChEBI" id="CHEBI:58053"/>
        <dbReference type="ChEBI" id="CHEBI:61402"/>
        <dbReference type="EC" id="3.6.1.66"/>
    </reaction>
</comment>
<dbReference type="EC" id="3.6.1.66" evidence="10"/>
<feature type="binding site" evidence="10">
    <location>
        <position position="72"/>
    </location>
    <ligand>
        <name>substrate</name>
    </ligand>
</feature>
<feature type="binding site" evidence="10">
    <location>
        <begin position="9"/>
        <end position="14"/>
    </location>
    <ligand>
        <name>substrate</name>
    </ligand>
</feature>
<dbReference type="FunFam" id="3.90.950.10:FF:000001">
    <property type="entry name" value="dITP/XTP pyrophosphatase"/>
    <property type="match status" value="1"/>
</dbReference>
<evidence type="ECO:0000256" key="9">
    <source>
        <dbReference type="ARBA" id="ARBA00052017"/>
    </source>
</evidence>
<keyword evidence="6 10" id="KW-0460">Magnesium</keyword>
<comment type="caution">
    <text evidence="12">The sequence shown here is derived from an EMBL/GenBank/DDBJ whole genome shotgun (WGS) entry which is preliminary data.</text>
</comment>
<evidence type="ECO:0000256" key="8">
    <source>
        <dbReference type="ARBA" id="ARBA00051875"/>
    </source>
</evidence>
<evidence type="ECO:0000313" key="13">
    <source>
        <dbReference type="Proteomes" id="UP001285636"/>
    </source>
</evidence>
<dbReference type="InterPro" id="IPR002637">
    <property type="entry name" value="RdgB/HAM1"/>
</dbReference>
<dbReference type="Gene3D" id="3.90.950.10">
    <property type="match status" value="1"/>
</dbReference>
<dbReference type="PANTHER" id="PTHR11067">
    <property type="entry name" value="INOSINE TRIPHOSPHATE PYROPHOSPHATASE/HAM1 PROTEIN"/>
    <property type="match status" value="1"/>
</dbReference>
<keyword evidence="5 10" id="KW-0378">Hydrolase</keyword>
<gene>
    <name evidence="12" type="ORF">RYX45_11720</name>
</gene>
<dbReference type="GO" id="GO:0000166">
    <property type="term" value="F:nucleotide binding"/>
    <property type="evidence" value="ECO:0007669"/>
    <property type="project" value="UniProtKB-KW"/>
</dbReference>
<dbReference type="RefSeq" id="WP_323466846.1">
    <property type="nucleotide sequence ID" value="NZ_CP144224.1"/>
</dbReference>
<dbReference type="AlphaFoldDB" id="A0AAJ2NP40"/>
<evidence type="ECO:0000256" key="4">
    <source>
        <dbReference type="ARBA" id="ARBA00022741"/>
    </source>
</evidence>
<dbReference type="GO" id="GO:0036222">
    <property type="term" value="F:XTP diphosphatase activity"/>
    <property type="evidence" value="ECO:0007669"/>
    <property type="project" value="UniProtKB-UniRule"/>
</dbReference>
<evidence type="ECO:0000256" key="11">
    <source>
        <dbReference type="RuleBase" id="RU003781"/>
    </source>
</evidence>
<dbReference type="CDD" id="cd00515">
    <property type="entry name" value="HAM1"/>
    <property type="match status" value="1"/>
</dbReference>
<feature type="active site" description="Proton acceptor" evidence="10">
    <location>
        <position position="71"/>
    </location>
</feature>
<dbReference type="EMBL" id="JAWJAY010000002">
    <property type="protein sequence ID" value="MDV2885847.1"/>
    <property type="molecule type" value="Genomic_DNA"/>
</dbReference>
<dbReference type="GO" id="GO:0009146">
    <property type="term" value="P:purine nucleoside triphosphate catabolic process"/>
    <property type="evidence" value="ECO:0007669"/>
    <property type="project" value="UniProtKB-UniRule"/>
</dbReference>
<comment type="function">
    <text evidence="10">Pyrophosphatase that catalyzes the hydrolysis of nucleoside triphosphates to their monophosphate derivatives, with a high preference for the non-canonical purine nucleotides XTP (xanthosine triphosphate), dITP (deoxyinosine triphosphate) and ITP. Seems to function as a house-cleaning enzyme that removes non-canonical purine nucleotides from the nucleotide pool, thus preventing their incorporation into DNA/RNA and avoiding chromosomal lesions.</text>
</comment>
<proteinExistence type="inferred from homology"/>
<feature type="binding site" evidence="10">
    <location>
        <position position="71"/>
    </location>
    <ligand>
        <name>Mg(2+)</name>
        <dbReference type="ChEBI" id="CHEBI:18420"/>
    </ligand>
</feature>
<protein>
    <recommendedName>
        <fullName evidence="10">dITP/XTP pyrophosphatase</fullName>
        <ecNumber evidence="10">3.6.1.66</ecNumber>
    </recommendedName>
    <alternativeName>
        <fullName evidence="10">Non-canonical purine NTP pyrophosphatase</fullName>
    </alternativeName>
    <alternativeName>
        <fullName evidence="10">Non-standard purine NTP pyrophosphatase</fullName>
    </alternativeName>
    <alternativeName>
        <fullName evidence="10">Nucleoside-triphosphate diphosphatase</fullName>
    </alternativeName>
    <alternativeName>
        <fullName evidence="10">Nucleoside-triphosphate pyrophosphatase</fullName>
        <shortName evidence="10">NTPase</shortName>
    </alternativeName>
</protein>
<feature type="binding site" evidence="10">
    <location>
        <begin position="182"/>
        <end position="183"/>
    </location>
    <ligand>
        <name>substrate</name>
    </ligand>
</feature>
<evidence type="ECO:0000256" key="3">
    <source>
        <dbReference type="ARBA" id="ARBA00022723"/>
    </source>
</evidence>
<evidence type="ECO:0000256" key="7">
    <source>
        <dbReference type="ARBA" id="ARBA00023080"/>
    </source>
</evidence>
<dbReference type="SUPFAM" id="SSF52972">
    <property type="entry name" value="ITPase-like"/>
    <property type="match status" value="1"/>
</dbReference>
<comment type="subunit">
    <text evidence="2 10">Homodimer.</text>
</comment>
<dbReference type="InterPro" id="IPR020922">
    <property type="entry name" value="dITP/XTP_pyrophosphatase"/>
</dbReference>
<comment type="catalytic activity">
    <reaction evidence="8 10">
        <text>dITP + H2O = dIMP + diphosphate + H(+)</text>
        <dbReference type="Rhea" id="RHEA:28342"/>
        <dbReference type="ChEBI" id="CHEBI:15377"/>
        <dbReference type="ChEBI" id="CHEBI:15378"/>
        <dbReference type="ChEBI" id="CHEBI:33019"/>
        <dbReference type="ChEBI" id="CHEBI:61194"/>
        <dbReference type="ChEBI" id="CHEBI:61382"/>
        <dbReference type="EC" id="3.6.1.66"/>
    </reaction>
</comment>
<comment type="similarity">
    <text evidence="1 10 11">Belongs to the HAM1 NTPase family.</text>
</comment>
<dbReference type="GO" id="GO:0005829">
    <property type="term" value="C:cytosol"/>
    <property type="evidence" value="ECO:0007669"/>
    <property type="project" value="TreeGrafter"/>
</dbReference>
<dbReference type="GO" id="GO:0035870">
    <property type="term" value="F:dITP diphosphatase activity"/>
    <property type="evidence" value="ECO:0007669"/>
    <property type="project" value="UniProtKB-UniRule"/>
</dbReference>
<dbReference type="GO" id="GO:0036220">
    <property type="term" value="F:ITP diphosphatase activity"/>
    <property type="evidence" value="ECO:0007669"/>
    <property type="project" value="UniProtKB-UniRule"/>
</dbReference>
<keyword evidence="4 10" id="KW-0547">Nucleotide-binding</keyword>
<dbReference type="Pfam" id="PF01725">
    <property type="entry name" value="Ham1p_like"/>
    <property type="match status" value="1"/>
</dbReference>
<comment type="catalytic activity">
    <reaction evidence="9 10">
        <text>XTP + H2O = XMP + diphosphate + H(+)</text>
        <dbReference type="Rhea" id="RHEA:28610"/>
        <dbReference type="ChEBI" id="CHEBI:15377"/>
        <dbReference type="ChEBI" id="CHEBI:15378"/>
        <dbReference type="ChEBI" id="CHEBI:33019"/>
        <dbReference type="ChEBI" id="CHEBI:57464"/>
        <dbReference type="ChEBI" id="CHEBI:61314"/>
        <dbReference type="EC" id="3.6.1.66"/>
    </reaction>
</comment>
<evidence type="ECO:0000256" key="6">
    <source>
        <dbReference type="ARBA" id="ARBA00022842"/>
    </source>
</evidence>
<evidence type="ECO:0000313" key="12">
    <source>
        <dbReference type="EMBL" id="MDV2885847.1"/>
    </source>
</evidence>
<organism evidence="12 13">
    <name type="scientific">Alkalihalophilus pseudofirmus</name>
    <name type="common">Bacillus pseudofirmus</name>
    <dbReference type="NCBI Taxonomy" id="79885"/>
    <lineage>
        <taxon>Bacteria</taxon>
        <taxon>Bacillati</taxon>
        <taxon>Bacillota</taxon>
        <taxon>Bacilli</taxon>
        <taxon>Bacillales</taxon>
        <taxon>Bacillaceae</taxon>
        <taxon>Alkalihalophilus</taxon>
    </lineage>
</organism>
<dbReference type="NCBIfam" id="TIGR00042">
    <property type="entry name" value="RdgB/HAM1 family non-canonical purine NTP pyrophosphatase"/>
    <property type="match status" value="1"/>
</dbReference>
<keyword evidence="7 10" id="KW-0546">Nucleotide metabolism</keyword>
<dbReference type="GO" id="GO:0046872">
    <property type="term" value="F:metal ion binding"/>
    <property type="evidence" value="ECO:0007669"/>
    <property type="project" value="UniProtKB-KW"/>
</dbReference>